<feature type="region of interest" description="Disordered" evidence="1">
    <location>
        <begin position="1"/>
        <end position="26"/>
    </location>
</feature>
<protein>
    <submittedName>
        <fullName evidence="2">Uncharacterized protein</fullName>
    </submittedName>
</protein>
<accession>A0A3L6ZKV9</accession>
<dbReference type="OrthoDB" id="118230at2"/>
<dbReference type="Pfam" id="PF21983">
    <property type="entry name" value="NikA-like"/>
    <property type="match status" value="1"/>
</dbReference>
<keyword evidence="3" id="KW-1185">Reference proteome</keyword>
<evidence type="ECO:0000313" key="3">
    <source>
        <dbReference type="Proteomes" id="UP000269692"/>
    </source>
</evidence>
<reference evidence="2 3" key="1">
    <citation type="submission" date="2018-10" db="EMBL/GenBank/DDBJ databases">
        <title>Xanthobacter tagetidis genome sequencing and assembly.</title>
        <authorList>
            <person name="Maclea K.S."/>
            <person name="Goen A.E."/>
            <person name="Fatima S.A."/>
        </authorList>
    </citation>
    <scope>NUCLEOTIDE SEQUENCE [LARGE SCALE GENOMIC DNA]</scope>
    <source>
        <strain evidence="2 3">ATCC 700314</strain>
    </source>
</reference>
<name>A0A3L6ZKV9_9HYPH</name>
<dbReference type="AlphaFoldDB" id="A0A3L6ZKV9"/>
<evidence type="ECO:0000256" key="1">
    <source>
        <dbReference type="SAM" id="MobiDB-lite"/>
    </source>
</evidence>
<proteinExistence type="predicted"/>
<sequence length="130" mass="14572">MEENTQPSFLDLETRIRRSKGRTGRTISATARVTRDEQNEMERAAKLKGQSLSEWCREVLLAAARGETITPTFTEIVAIRQLLNSTLRSVVCGDSMTPEAFQKELQTIRNSKHKAAAEVMQQYAATEAGR</sequence>
<dbReference type="Proteomes" id="UP000269692">
    <property type="component" value="Unassembled WGS sequence"/>
</dbReference>
<organism evidence="2 3">
    <name type="scientific">Xanthobacter tagetidis</name>
    <dbReference type="NCBI Taxonomy" id="60216"/>
    <lineage>
        <taxon>Bacteria</taxon>
        <taxon>Pseudomonadati</taxon>
        <taxon>Pseudomonadota</taxon>
        <taxon>Alphaproteobacteria</taxon>
        <taxon>Hyphomicrobiales</taxon>
        <taxon>Xanthobacteraceae</taxon>
        <taxon>Xanthobacter</taxon>
    </lineage>
</organism>
<dbReference type="RefSeq" id="WP_121625956.1">
    <property type="nucleotide sequence ID" value="NZ_RCTF01000082.1"/>
</dbReference>
<gene>
    <name evidence="2" type="ORF">D9R14_22760</name>
</gene>
<dbReference type="EMBL" id="RCTF01000082">
    <property type="protein sequence ID" value="RLP68285.1"/>
    <property type="molecule type" value="Genomic_DNA"/>
</dbReference>
<evidence type="ECO:0000313" key="2">
    <source>
        <dbReference type="EMBL" id="RLP68285.1"/>
    </source>
</evidence>
<comment type="caution">
    <text evidence="2">The sequence shown here is derived from an EMBL/GenBank/DDBJ whole genome shotgun (WGS) entry which is preliminary data.</text>
</comment>
<dbReference type="InterPro" id="IPR053842">
    <property type="entry name" value="NikA-like"/>
</dbReference>